<evidence type="ECO:0000256" key="3">
    <source>
        <dbReference type="ARBA" id="ARBA00022729"/>
    </source>
</evidence>
<dbReference type="EMBL" id="AMQM01004593">
    <property type="status" value="NOT_ANNOTATED_CDS"/>
    <property type="molecule type" value="Genomic_DNA"/>
</dbReference>
<dbReference type="CDD" id="cd00055">
    <property type="entry name" value="EGF_Lam"/>
    <property type="match status" value="3"/>
</dbReference>
<evidence type="ECO:0000256" key="4">
    <source>
        <dbReference type="ARBA" id="ARBA00022737"/>
    </source>
</evidence>
<dbReference type="SMART" id="SM00180">
    <property type="entry name" value="EGF_Lam"/>
    <property type="match status" value="3"/>
</dbReference>
<evidence type="ECO:0000256" key="2">
    <source>
        <dbReference type="ARBA" id="ARBA00022525"/>
    </source>
</evidence>
<dbReference type="RefSeq" id="XP_009018426.1">
    <property type="nucleotide sequence ID" value="XM_009020178.1"/>
</dbReference>
<evidence type="ECO:0008006" key="14">
    <source>
        <dbReference type="Google" id="ProtNLM"/>
    </source>
</evidence>
<dbReference type="PANTHER" id="PTHR10574:SF365">
    <property type="entry name" value="NETRIN-A-RELATED"/>
    <property type="match status" value="1"/>
</dbReference>
<dbReference type="PROSITE" id="PS01248">
    <property type="entry name" value="EGF_LAM_1"/>
    <property type="match status" value="2"/>
</dbReference>
<evidence type="ECO:0000313" key="12">
    <source>
        <dbReference type="EnsemblMetazoa" id="HelroP80450"/>
    </source>
</evidence>
<comment type="subcellular location">
    <subcellularLocation>
        <location evidence="1">Secreted</location>
    </subcellularLocation>
</comment>
<evidence type="ECO:0000256" key="5">
    <source>
        <dbReference type="ARBA" id="ARBA00023157"/>
    </source>
</evidence>
<accession>T1G408</accession>
<dbReference type="EnsemblMetazoa" id="HelroT80450">
    <property type="protein sequence ID" value="HelroP80450"/>
    <property type="gene ID" value="HelroG80450"/>
</dbReference>
<dbReference type="SMART" id="SM00136">
    <property type="entry name" value="LamNT"/>
    <property type="match status" value="1"/>
</dbReference>
<dbReference type="Gene3D" id="2.10.25.10">
    <property type="entry name" value="Laminin"/>
    <property type="match status" value="1"/>
</dbReference>
<dbReference type="PROSITE" id="PS51117">
    <property type="entry name" value="LAMININ_NTER"/>
    <property type="match status" value="1"/>
</dbReference>
<dbReference type="FunFam" id="2.10.25.10:FF:000048">
    <property type="entry name" value="Netrin 3"/>
    <property type="match status" value="1"/>
</dbReference>
<dbReference type="PANTHER" id="PTHR10574">
    <property type="entry name" value="NETRIN/LAMININ-RELATED"/>
    <property type="match status" value="1"/>
</dbReference>
<dbReference type="InterPro" id="IPR050440">
    <property type="entry name" value="Laminin/Netrin_ECM"/>
</dbReference>
<organism evidence="12 13">
    <name type="scientific">Helobdella robusta</name>
    <name type="common">Californian leech</name>
    <dbReference type="NCBI Taxonomy" id="6412"/>
    <lineage>
        <taxon>Eukaryota</taxon>
        <taxon>Metazoa</taxon>
        <taxon>Spiralia</taxon>
        <taxon>Lophotrochozoa</taxon>
        <taxon>Annelida</taxon>
        <taxon>Clitellata</taxon>
        <taxon>Hirudinea</taxon>
        <taxon>Rhynchobdellida</taxon>
        <taxon>Glossiphoniidae</taxon>
        <taxon>Helobdella</taxon>
    </lineage>
</organism>
<feature type="disulfide bond" evidence="8">
    <location>
        <begin position="414"/>
        <end position="428"/>
    </location>
</feature>
<evidence type="ECO:0000259" key="9">
    <source>
        <dbReference type="PROSITE" id="PS50027"/>
    </source>
</evidence>
<dbReference type="GO" id="GO:0016358">
    <property type="term" value="P:dendrite development"/>
    <property type="evidence" value="ECO:0000318"/>
    <property type="project" value="GO_Central"/>
</dbReference>
<reference evidence="13" key="1">
    <citation type="submission" date="2012-12" db="EMBL/GenBank/DDBJ databases">
        <authorList>
            <person name="Hellsten U."/>
            <person name="Grimwood J."/>
            <person name="Chapman J.A."/>
            <person name="Shapiro H."/>
            <person name="Aerts A."/>
            <person name="Otillar R.P."/>
            <person name="Terry A.Y."/>
            <person name="Boore J.L."/>
            <person name="Simakov O."/>
            <person name="Marletaz F."/>
            <person name="Cho S.-J."/>
            <person name="Edsinger-Gonzales E."/>
            <person name="Havlak P."/>
            <person name="Kuo D.-H."/>
            <person name="Larsson T."/>
            <person name="Lv J."/>
            <person name="Arendt D."/>
            <person name="Savage R."/>
            <person name="Osoegawa K."/>
            <person name="de Jong P."/>
            <person name="Lindberg D.R."/>
            <person name="Seaver E.C."/>
            <person name="Weisblat D.A."/>
            <person name="Putnam N.H."/>
            <person name="Grigoriev I.V."/>
            <person name="Rokhsar D.S."/>
        </authorList>
    </citation>
    <scope>NUCLEOTIDE SEQUENCE</scope>
</reference>
<dbReference type="Pfam" id="PF00055">
    <property type="entry name" value="Laminin_N"/>
    <property type="match status" value="1"/>
</dbReference>
<dbReference type="GO" id="GO:0009888">
    <property type="term" value="P:tissue development"/>
    <property type="evidence" value="ECO:0000318"/>
    <property type="project" value="GO_Central"/>
</dbReference>
<dbReference type="STRING" id="6412.T1G408"/>
<reference evidence="11 13" key="2">
    <citation type="journal article" date="2013" name="Nature">
        <title>Insights into bilaterian evolution from three spiralian genomes.</title>
        <authorList>
            <person name="Simakov O."/>
            <person name="Marletaz F."/>
            <person name="Cho S.J."/>
            <person name="Edsinger-Gonzales E."/>
            <person name="Havlak P."/>
            <person name="Hellsten U."/>
            <person name="Kuo D.H."/>
            <person name="Larsson T."/>
            <person name="Lv J."/>
            <person name="Arendt D."/>
            <person name="Savage R."/>
            <person name="Osoegawa K."/>
            <person name="de Jong P."/>
            <person name="Grimwood J."/>
            <person name="Chapman J.A."/>
            <person name="Shapiro H."/>
            <person name="Aerts A."/>
            <person name="Otillar R.P."/>
            <person name="Terry A.Y."/>
            <person name="Boore J.L."/>
            <person name="Grigoriev I.V."/>
            <person name="Lindberg D.R."/>
            <person name="Seaver E.C."/>
            <person name="Weisblat D.A."/>
            <person name="Putnam N.H."/>
            <person name="Rokhsar D.S."/>
        </authorList>
    </citation>
    <scope>NUCLEOTIDE SEQUENCE</scope>
</reference>
<dbReference type="InterPro" id="IPR002049">
    <property type="entry name" value="LE_dom"/>
</dbReference>
<evidence type="ECO:0000313" key="13">
    <source>
        <dbReference type="Proteomes" id="UP000015101"/>
    </source>
</evidence>
<feature type="domain" description="Laminin EGF-like" evidence="9">
    <location>
        <begin position="381"/>
        <end position="430"/>
    </location>
</feature>
<dbReference type="GO" id="GO:0005604">
    <property type="term" value="C:basement membrane"/>
    <property type="evidence" value="ECO:0000318"/>
    <property type="project" value="GO_Central"/>
</dbReference>
<feature type="disulfide bond" evidence="8">
    <location>
        <begin position="381"/>
        <end position="393"/>
    </location>
</feature>
<dbReference type="Gene3D" id="2.170.300.10">
    <property type="entry name" value="Tie2 ligand-binding domain superfamily"/>
    <property type="match status" value="1"/>
</dbReference>
<dbReference type="HOGENOM" id="CLU_018213_4_0_1"/>
<dbReference type="PROSITE" id="PS50027">
    <property type="entry name" value="EGF_LAM_2"/>
    <property type="match status" value="1"/>
</dbReference>
<feature type="disulfide bond" evidence="8">
    <location>
        <begin position="402"/>
        <end position="411"/>
    </location>
</feature>
<name>T1G408_HELRO</name>
<sequence>MCFSLCVFLRCQPAFEDATFGRTFRASSQCGQAPSMNCVDCECDAANKKLCFICDKNQINRTHPVTYLNDVESSSGPTCWVSKLRDRKVNLTLSLDKRYEFTYVTVEFCRGSQIPDPLIVWKSFDFGRTWDVLKYFSKDCSAFQSGGLFEKFISQSDKKSIGKPEKWNRKQSSDNFNTNRQKTLQEKNARKVGTHTCTNTHTHARTHIHAHKQTKLCQSDLGKLNETHFFAISNVVLGARCKCNGHASECAPKEEILNQEGGGLVRDHQTFSENSKKRLRCKCRHNTRGPDCNECKSLYNDRPWARGTTKNPNECLACNCNQHTNHCRFNAKLFKLSKNQSGGVCVRCRHNTIGRYCHICSDGYYRNPDEPLDSARACIPCNCNPIGSHSHVCNRTSGQCECKKGVEGQTCNTCASGFQQGSSPSRPCVG</sequence>
<gene>
    <name evidence="12" type="primary">20215806</name>
    <name evidence="11" type="ORF">HELRODRAFT_80450</name>
</gene>
<dbReference type="GeneID" id="20215806"/>
<dbReference type="CTD" id="20215806"/>
<dbReference type="EMBL" id="KB096633">
    <property type="protein sequence ID" value="ESO03278.1"/>
    <property type="molecule type" value="Genomic_DNA"/>
</dbReference>
<evidence type="ECO:0000256" key="6">
    <source>
        <dbReference type="ARBA" id="ARBA00023180"/>
    </source>
</evidence>
<evidence type="ECO:0000256" key="1">
    <source>
        <dbReference type="ARBA" id="ARBA00004613"/>
    </source>
</evidence>
<feature type="disulfide bond" evidence="8">
    <location>
        <begin position="383"/>
        <end position="400"/>
    </location>
</feature>
<evidence type="ECO:0000259" key="10">
    <source>
        <dbReference type="PROSITE" id="PS51117"/>
    </source>
</evidence>
<dbReference type="AlphaFoldDB" id="T1G408"/>
<dbReference type="FunFam" id="2.10.25.10:FF:000081">
    <property type="entry name" value="Netrin 1"/>
    <property type="match status" value="1"/>
</dbReference>
<keyword evidence="13" id="KW-1185">Reference proteome</keyword>
<dbReference type="GO" id="GO:0009887">
    <property type="term" value="P:animal organ morphogenesis"/>
    <property type="evidence" value="ECO:0000318"/>
    <property type="project" value="GO_Central"/>
</dbReference>
<protein>
    <recommendedName>
        <fullName evidence="14">Laminin N-terminal domain-containing protein</fullName>
    </recommendedName>
</protein>
<feature type="domain" description="Laminin N-terminal" evidence="10">
    <location>
        <begin position="7"/>
        <end position="240"/>
    </location>
</feature>
<dbReference type="GO" id="GO:0008045">
    <property type="term" value="P:motor neuron axon guidance"/>
    <property type="evidence" value="ECO:0000318"/>
    <property type="project" value="GO_Central"/>
</dbReference>
<keyword evidence="4" id="KW-0677">Repeat</keyword>
<dbReference type="Pfam" id="PF00053">
    <property type="entry name" value="EGF_laminin"/>
    <property type="match status" value="3"/>
</dbReference>
<dbReference type="SUPFAM" id="SSF57196">
    <property type="entry name" value="EGF/Laminin"/>
    <property type="match status" value="3"/>
</dbReference>
<evidence type="ECO:0000313" key="11">
    <source>
        <dbReference type="EMBL" id="ESO03278.1"/>
    </source>
</evidence>
<keyword evidence="2" id="KW-0964">Secreted</keyword>
<dbReference type="Proteomes" id="UP000015101">
    <property type="component" value="Unassembled WGS sequence"/>
</dbReference>
<dbReference type="GO" id="GO:0005576">
    <property type="term" value="C:extracellular region"/>
    <property type="evidence" value="ECO:0007669"/>
    <property type="project" value="UniProtKB-SubCell"/>
</dbReference>
<evidence type="ECO:0000256" key="8">
    <source>
        <dbReference type="PROSITE-ProRule" id="PRU00460"/>
    </source>
</evidence>
<keyword evidence="6" id="KW-0325">Glycoprotein</keyword>
<evidence type="ECO:0000256" key="7">
    <source>
        <dbReference type="ARBA" id="ARBA00023292"/>
    </source>
</evidence>
<proteinExistence type="predicted"/>
<dbReference type="Gene3D" id="2.60.120.260">
    <property type="entry name" value="Galactose-binding domain-like"/>
    <property type="match status" value="1"/>
</dbReference>
<keyword evidence="3" id="KW-0732">Signal</keyword>
<reference evidence="12" key="3">
    <citation type="submission" date="2015-06" db="UniProtKB">
        <authorList>
            <consortium name="EnsemblMetazoa"/>
        </authorList>
    </citation>
    <scope>IDENTIFICATION</scope>
</reference>
<dbReference type="KEGG" id="hro:HELRODRAFT_80450"/>
<keyword evidence="5 8" id="KW-1015">Disulfide bond</keyword>
<dbReference type="InterPro" id="IPR008211">
    <property type="entry name" value="Laminin_N"/>
</dbReference>
<dbReference type="OrthoDB" id="5984158at2759"/>
<dbReference type="InParanoid" id="T1G408"/>
<dbReference type="eggNOG" id="KOG3512">
    <property type="taxonomic scope" value="Eukaryota"/>
</dbReference>
<keyword evidence="7 8" id="KW-0424">Laminin EGF-like domain</keyword>